<sequence>MWCVPVARKCNAAKVEMSGGRGQERSVALSKFSMLTRNRIVSGKNRYRSRISIGVRSITENSPIHWKQFIYVSSATKTSFNVGHIVFLPW</sequence>
<protein>
    <submittedName>
        <fullName evidence="1">Uncharacterized protein</fullName>
    </submittedName>
</protein>
<gene>
    <name evidence="1" type="ORF">DPMN_135308</name>
</gene>
<dbReference type="EMBL" id="JAIWYP010000006">
    <property type="protein sequence ID" value="KAH3806977.1"/>
    <property type="molecule type" value="Genomic_DNA"/>
</dbReference>
<reference evidence="1" key="2">
    <citation type="submission" date="2020-11" db="EMBL/GenBank/DDBJ databases">
        <authorList>
            <person name="McCartney M.A."/>
            <person name="Auch B."/>
            <person name="Kono T."/>
            <person name="Mallez S."/>
            <person name="Becker A."/>
            <person name="Gohl D.M."/>
            <person name="Silverstein K.A.T."/>
            <person name="Koren S."/>
            <person name="Bechman K.B."/>
            <person name="Herman A."/>
            <person name="Abrahante J.E."/>
            <person name="Garbe J."/>
        </authorList>
    </citation>
    <scope>NUCLEOTIDE SEQUENCE</scope>
    <source>
        <strain evidence="1">Duluth1</strain>
        <tissue evidence="1">Whole animal</tissue>
    </source>
</reference>
<evidence type="ECO:0000313" key="2">
    <source>
        <dbReference type="Proteomes" id="UP000828390"/>
    </source>
</evidence>
<dbReference type="Proteomes" id="UP000828390">
    <property type="component" value="Unassembled WGS sequence"/>
</dbReference>
<reference evidence="1" key="1">
    <citation type="journal article" date="2019" name="bioRxiv">
        <title>The Genome of the Zebra Mussel, Dreissena polymorpha: A Resource for Invasive Species Research.</title>
        <authorList>
            <person name="McCartney M.A."/>
            <person name="Auch B."/>
            <person name="Kono T."/>
            <person name="Mallez S."/>
            <person name="Zhang Y."/>
            <person name="Obille A."/>
            <person name="Becker A."/>
            <person name="Abrahante J.E."/>
            <person name="Garbe J."/>
            <person name="Badalamenti J.P."/>
            <person name="Herman A."/>
            <person name="Mangelson H."/>
            <person name="Liachko I."/>
            <person name="Sullivan S."/>
            <person name="Sone E.D."/>
            <person name="Koren S."/>
            <person name="Silverstein K.A.T."/>
            <person name="Beckman K.B."/>
            <person name="Gohl D.M."/>
        </authorList>
    </citation>
    <scope>NUCLEOTIDE SEQUENCE</scope>
    <source>
        <strain evidence="1">Duluth1</strain>
        <tissue evidence="1">Whole animal</tissue>
    </source>
</reference>
<dbReference type="AlphaFoldDB" id="A0A9D4JGP7"/>
<keyword evidence="2" id="KW-1185">Reference proteome</keyword>
<name>A0A9D4JGP7_DREPO</name>
<organism evidence="1 2">
    <name type="scientific">Dreissena polymorpha</name>
    <name type="common">Zebra mussel</name>
    <name type="synonym">Mytilus polymorpha</name>
    <dbReference type="NCBI Taxonomy" id="45954"/>
    <lineage>
        <taxon>Eukaryota</taxon>
        <taxon>Metazoa</taxon>
        <taxon>Spiralia</taxon>
        <taxon>Lophotrochozoa</taxon>
        <taxon>Mollusca</taxon>
        <taxon>Bivalvia</taxon>
        <taxon>Autobranchia</taxon>
        <taxon>Heteroconchia</taxon>
        <taxon>Euheterodonta</taxon>
        <taxon>Imparidentia</taxon>
        <taxon>Neoheterodontei</taxon>
        <taxon>Myida</taxon>
        <taxon>Dreissenoidea</taxon>
        <taxon>Dreissenidae</taxon>
        <taxon>Dreissena</taxon>
    </lineage>
</organism>
<proteinExistence type="predicted"/>
<accession>A0A9D4JGP7</accession>
<comment type="caution">
    <text evidence="1">The sequence shown here is derived from an EMBL/GenBank/DDBJ whole genome shotgun (WGS) entry which is preliminary data.</text>
</comment>
<evidence type="ECO:0000313" key="1">
    <source>
        <dbReference type="EMBL" id="KAH3806977.1"/>
    </source>
</evidence>